<dbReference type="InterPro" id="IPR050989">
    <property type="entry name" value="Rap1_Ran_GAP"/>
</dbReference>
<organism evidence="3">
    <name type="scientific">Hexamita inflata</name>
    <dbReference type="NCBI Taxonomy" id="28002"/>
    <lineage>
        <taxon>Eukaryota</taxon>
        <taxon>Metamonada</taxon>
        <taxon>Diplomonadida</taxon>
        <taxon>Hexamitidae</taxon>
        <taxon>Hexamitinae</taxon>
        <taxon>Hexamita</taxon>
    </lineage>
</organism>
<proteinExistence type="predicted"/>
<protein>
    <submittedName>
        <fullName evidence="3">Rap/ran-GAP family protein</fullName>
    </submittedName>
    <submittedName>
        <fullName evidence="5">Rap/ran-GAP_family protein</fullName>
    </submittedName>
</protein>
<dbReference type="EMBL" id="CATOUU010000128">
    <property type="protein sequence ID" value="CAI9917307.1"/>
    <property type="molecule type" value="Genomic_DNA"/>
</dbReference>
<evidence type="ECO:0000259" key="2">
    <source>
        <dbReference type="PROSITE" id="PS50085"/>
    </source>
</evidence>
<dbReference type="Gene3D" id="3.40.50.11210">
    <property type="entry name" value="Rap/Ran-GAP"/>
    <property type="match status" value="1"/>
</dbReference>
<keyword evidence="7" id="KW-1185">Reference proteome</keyword>
<reference evidence="5 7" key="2">
    <citation type="submission" date="2024-07" db="EMBL/GenBank/DDBJ databases">
        <authorList>
            <person name="Akdeniz Z."/>
        </authorList>
    </citation>
    <scope>NUCLEOTIDE SEQUENCE [LARGE SCALE GENOMIC DNA]</scope>
</reference>
<evidence type="ECO:0000313" key="7">
    <source>
        <dbReference type="Proteomes" id="UP001642409"/>
    </source>
</evidence>
<keyword evidence="1" id="KW-0343">GTPase activation</keyword>
<dbReference type="InterPro" id="IPR035974">
    <property type="entry name" value="Rap/Ran-GAP_sf"/>
</dbReference>
<dbReference type="PANTHER" id="PTHR15711">
    <property type="entry name" value="RAP GTPASE-ACTIVATING PROTEIN"/>
    <property type="match status" value="1"/>
</dbReference>
<dbReference type="PROSITE" id="PS50085">
    <property type="entry name" value="RAPGAP"/>
    <property type="match status" value="1"/>
</dbReference>
<dbReference type="EMBL" id="CATOUU010000472">
    <property type="protein sequence ID" value="CAI9931142.1"/>
    <property type="molecule type" value="Genomic_DNA"/>
</dbReference>
<dbReference type="PANTHER" id="PTHR15711:SF3">
    <property type="entry name" value="RAP1 GTPASE-ACTIVATING PROTEIN 1"/>
    <property type="match status" value="1"/>
</dbReference>
<dbReference type="GO" id="GO:0005737">
    <property type="term" value="C:cytoplasm"/>
    <property type="evidence" value="ECO:0007669"/>
    <property type="project" value="TreeGrafter"/>
</dbReference>
<evidence type="ECO:0000313" key="6">
    <source>
        <dbReference type="EMBL" id="CAL6096872.1"/>
    </source>
</evidence>
<reference evidence="3" key="1">
    <citation type="submission" date="2023-06" db="EMBL/GenBank/DDBJ databases">
        <authorList>
            <person name="Kurt Z."/>
        </authorList>
    </citation>
    <scope>NUCLEOTIDE SEQUENCE</scope>
</reference>
<dbReference type="GO" id="GO:0051056">
    <property type="term" value="P:regulation of small GTPase mediated signal transduction"/>
    <property type="evidence" value="ECO:0007669"/>
    <property type="project" value="InterPro"/>
</dbReference>
<sequence length="346" mass="39533">MAWTQLTDPIDQDVELLTYPEQLINQSKVLLKQCTDYHFWRADDSANQDLGIIACAQTGRYWSVLSVSTLGLSIYRDAFETCDTMQIIAKVLGQEIAPTAVKSKGCMCGAAPPPYEVQKLSANKGEQVVSDFVQDLIKGQRVHKAGLVFQQQPDEKEETIMAKQTESSKLIAFYKALGELVNLQTHTGYNGDTGKFNAEVIYAKINEHELLYHLVTKLPYKEKDDQQLERKRHIGNDNVIIVLREFESEQFEPDDFITSHQIKVYLVFDVIEENQNDLLLKIKMYSRGVNQDYLKCKITEGWLMDEGMLENINILITNACLSAYTDPELNRRLNAKWKVLLEKAIQ</sequence>
<dbReference type="Pfam" id="PF02145">
    <property type="entry name" value="Rap_GAP"/>
    <property type="match status" value="1"/>
</dbReference>
<comment type="caution">
    <text evidence="3">The sequence shown here is derived from an EMBL/GenBank/DDBJ whole genome shotgun (WGS) entry which is preliminary data.</text>
</comment>
<name>A0AA86TIY9_9EUKA</name>
<dbReference type="AlphaFoldDB" id="A0AA86TIY9"/>
<evidence type="ECO:0000256" key="1">
    <source>
        <dbReference type="ARBA" id="ARBA00022468"/>
    </source>
</evidence>
<dbReference type="InterPro" id="IPR000331">
    <property type="entry name" value="Rap/Ran_GAP_dom"/>
</dbReference>
<dbReference type="EMBL" id="CAXDID020000415">
    <property type="protein sequence ID" value="CAL6089073.1"/>
    <property type="molecule type" value="Genomic_DNA"/>
</dbReference>
<feature type="domain" description="Rap-GAP" evidence="2">
    <location>
        <begin position="131"/>
        <end position="346"/>
    </location>
</feature>
<accession>A0AA86TIY9</accession>
<dbReference type="EMBL" id="CAXDID020000489">
    <property type="protein sequence ID" value="CAL6096872.1"/>
    <property type="molecule type" value="Genomic_DNA"/>
</dbReference>
<evidence type="ECO:0000313" key="4">
    <source>
        <dbReference type="EMBL" id="CAI9931142.1"/>
    </source>
</evidence>
<evidence type="ECO:0000313" key="3">
    <source>
        <dbReference type="EMBL" id="CAI9917307.1"/>
    </source>
</evidence>
<dbReference type="SUPFAM" id="SSF111347">
    <property type="entry name" value="Rap/Ran-GAP"/>
    <property type="match status" value="1"/>
</dbReference>
<dbReference type="GO" id="GO:0005096">
    <property type="term" value="F:GTPase activator activity"/>
    <property type="evidence" value="ECO:0007669"/>
    <property type="project" value="UniProtKB-KW"/>
</dbReference>
<gene>
    <name evidence="4" type="ORF">HINF_LOCUS18787</name>
    <name evidence="3" type="ORF">HINF_LOCUS4952</name>
    <name evidence="5" type="ORF">HINF_LOCUS64558</name>
    <name evidence="6" type="ORF">HINF_LOCUS68636</name>
</gene>
<dbReference type="Proteomes" id="UP001642409">
    <property type="component" value="Unassembled WGS sequence"/>
</dbReference>
<evidence type="ECO:0000313" key="5">
    <source>
        <dbReference type="EMBL" id="CAL6089073.1"/>
    </source>
</evidence>